<accession>A0A316EPG1</accession>
<keyword evidence="2" id="KW-1185">Reference proteome</keyword>
<dbReference type="AlphaFoldDB" id="A0A316EPG1"/>
<protein>
    <submittedName>
        <fullName evidence="1">Uncharacterized protein</fullName>
    </submittedName>
</protein>
<proteinExistence type="predicted"/>
<dbReference type="Proteomes" id="UP000245754">
    <property type="component" value="Unassembled WGS sequence"/>
</dbReference>
<evidence type="ECO:0000313" key="1">
    <source>
        <dbReference type="EMBL" id="PWK33740.1"/>
    </source>
</evidence>
<reference evidence="1 2" key="1">
    <citation type="submission" date="2018-05" db="EMBL/GenBank/DDBJ databases">
        <title>Genomic Encyclopedia of Type Strains, Phase IV (KMG-V): Genome sequencing to study the core and pangenomes of soil and plant-associated prokaryotes.</title>
        <authorList>
            <person name="Whitman W."/>
        </authorList>
    </citation>
    <scope>NUCLEOTIDE SEQUENCE [LARGE SCALE GENOMIC DNA]</scope>
    <source>
        <strain evidence="1 2">SLV-132</strain>
    </source>
</reference>
<dbReference type="EMBL" id="QGGT01000003">
    <property type="protein sequence ID" value="PWK33740.1"/>
    <property type="molecule type" value="Genomic_DNA"/>
</dbReference>
<dbReference type="RefSeq" id="WP_109583849.1">
    <property type="nucleotide sequence ID" value="NZ_QGGT01000003.1"/>
</dbReference>
<comment type="caution">
    <text evidence="1">The sequence shown here is derived from an EMBL/GenBank/DDBJ whole genome shotgun (WGS) entry which is preliminary data.</text>
</comment>
<gene>
    <name evidence="1" type="ORF">C7419_10359</name>
</gene>
<name>A0A316EPG1_9BURK</name>
<organism evidence="1 2">
    <name type="scientific">Cupriavidus plantarum</name>
    <dbReference type="NCBI Taxonomy" id="942865"/>
    <lineage>
        <taxon>Bacteria</taxon>
        <taxon>Pseudomonadati</taxon>
        <taxon>Pseudomonadota</taxon>
        <taxon>Betaproteobacteria</taxon>
        <taxon>Burkholderiales</taxon>
        <taxon>Burkholderiaceae</taxon>
        <taxon>Cupriavidus</taxon>
    </lineage>
</organism>
<sequence length="160" mass="18294">MQSDPEIVNGASSPDPWQAWLAWALLHNERSPWSGDVTQWIRAWGEAVGQVGLFNINYAGSSDPQAERRITGRYSYGRQLGRLMDVLVPFLEKHEAEFRNDDGGRALDDFLEMAREIAAVKKTTVDDLLDHAWKWRKDADFRAKLQALRQGLDKLEKNAR</sequence>
<evidence type="ECO:0000313" key="2">
    <source>
        <dbReference type="Proteomes" id="UP000245754"/>
    </source>
</evidence>